<organism evidence="2 3">
    <name type="scientific">Liparis tanakae</name>
    <name type="common">Tanaka's snailfish</name>
    <dbReference type="NCBI Taxonomy" id="230148"/>
    <lineage>
        <taxon>Eukaryota</taxon>
        <taxon>Metazoa</taxon>
        <taxon>Chordata</taxon>
        <taxon>Craniata</taxon>
        <taxon>Vertebrata</taxon>
        <taxon>Euteleostomi</taxon>
        <taxon>Actinopterygii</taxon>
        <taxon>Neopterygii</taxon>
        <taxon>Teleostei</taxon>
        <taxon>Neoteleostei</taxon>
        <taxon>Acanthomorphata</taxon>
        <taxon>Eupercaria</taxon>
        <taxon>Perciformes</taxon>
        <taxon>Cottioidei</taxon>
        <taxon>Cottales</taxon>
        <taxon>Liparidae</taxon>
        <taxon>Liparis</taxon>
    </lineage>
</organism>
<name>A0A4Z2HKU7_9TELE</name>
<protein>
    <submittedName>
        <fullName evidence="2">Uncharacterized protein</fullName>
    </submittedName>
</protein>
<comment type="caution">
    <text evidence="2">The sequence shown here is derived from an EMBL/GenBank/DDBJ whole genome shotgun (WGS) entry which is preliminary data.</text>
</comment>
<feature type="compositionally biased region" description="Polar residues" evidence="1">
    <location>
        <begin position="197"/>
        <end position="212"/>
    </location>
</feature>
<reference evidence="2 3" key="1">
    <citation type="submission" date="2019-03" db="EMBL/GenBank/DDBJ databases">
        <title>First draft genome of Liparis tanakae, snailfish: a comprehensive survey of snailfish specific genes.</title>
        <authorList>
            <person name="Kim W."/>
            <person name="Song I."/>
            <person name="Jeong J.-H."/>
            <person name="Kim D."/>
            <person name="Kim S."/>
            <person name="Ryu S."/>
            <person name="Song J.Y."/>
            <person name="Lee S.K."/>
        </authorList>
    </citation>
    <scope>NUCLEOTIDE SEQUENCE [LARGE SCALE GENOMIC DNA]</scope>
    <source>
        <tissue evidence="2">Muscle</tissue>
    </source>
</reference>
<dbReference type="AlphaFoldDB" id="A0A4Z2HKU7"/>
<dbReference type="Proteomes" id="UP000314294">
    <property type="component" value="Unassembled WGS sequence"/>
</dbReference>
<feature type="region of interest" description="Disordered" evidence="1">
    <location>
        <begin position="159"/>
        <end position="212"/>
    </location>
</feature>
<dbReference type="EMBL" id="SRLO01000228">
    <property type="protein sequence ID" value="TNN65925.1"/>
    <property type="molecule type" value="Genomic_DNA"/>
</dbReference>
<proteinExistence type="predicted"/>
<evidence type="ECO:0000313" key="3">
    <source>
        <dbReference type="Proteomes" id="UP000314294"/>
    </source>
</evidence>
<keyword evidence="3" id="KW-1185">Reference proteome</keyword>
<evidence type="ECO:0000313" key="2">
    <source>
        <dbReference type="EMBL" id="TNN65925.1"/>
    </source>
</evidence>
<accession>A0A4Z2HKU7</accession>
<evidence type="ECO:0000256" key="1">
    <source>
        <dbReference type="SAM" id="MobiDB-lite"/>
    </source>
</evidence>
<sequence>MKNGMLLNFWSNTLRFGVNTDYHLNRSKPRQNFAPPPRIRLLVLSGPGSVPRAPLSRMQRQSVRYERNPTAEHKVASPAHVPLKCWRRREGRGGVGRSLVVYSPASYPEFVRFDPDRFRHPAHFFLPDFSERFDSDFPPRSDLSERSPLSFSFSFSISKSAGSIRSPQSERSPPRSDRLSPLLPSSRVPSSVDEPLVTSQWQSERLSSGSPL</sequence>
<gene>
    <name evidence="2" type="ORF">EYF80_023925</name>
</gene>
<feature type="compositionally biased region" description="Low complexity" evidence="1">
    <location>
        <begin position="179"/>
        <end position="193"/>
    </location>
</feature>
<feature type="compositionally biased region" description="Low complexity" evidence="1">
    <location>
        <begin position="159"/>
        <end position="171"/>
    </location>
</feature>